<proteinExistence type="predicted"/>
<dbReference type="STRING" id="1249483.LEP1GSC202_3984"/>
<dbReference type="Proteomes" id="UP000013996">
    <property type="component" value="Unassembled WGS sequence"/>
</dbReference>
<comment type="caution">
    <text evidence="1">The sequence shown here is derived from an EMBL/GenBank/DDBJ whole genome shotgun (WGS) entry which is preliminary data.</text>
</comment>
<sequence length="38" mass="4440">MILQTKANSQEKSPWCLNYEKSFLFFGPKATITDQNEM</sequence>
<dbReference type="EMBL" id="AOGX02000008">
    <property type="protein sequence ID" value="EOQ90445.1"/>
    <property type="molecule type" value="Genomic_DNA"/>
</dbReference>
<protein>
    <submittedName>
        <fullName evidence="1">Uncharacterized protein</fullName>
    </submittedName>
</protein>
<dbReference type="AlphaFoldDB" id="A0A5E8HGP7"/>
<evidence type="ECO:0000313" key="2">
    <source>
        <dbReference type="Proteomes" id="UP000013996"/>
    </source>
</evidence>
<name>A0A5E8HGP7_9LEPT</name>
<accession>A0A5E8HGP7</accession>
<reference evidence="1 2" key="1">
    <citation type="submission" date="2013-04" db="EMBL/GenBank/DDBJ databases">
        <authorList>
            <person name="Harkins D.M."/>
            <person name="Durkin A.S."/>
            <person name="Brinkac L.M."/>
            <person name="Haft D.H."/>
            <person name="Selengut J.D."/>
            <person name="Sanka R."/>
            <person name="DePew J."/>
            <person name="Purushe J."/>
            <person name="Hartskeerl R.A."/>
            <person name="Ahmed A."/>
            <person name="van der Linden H."/>
            <person name="Goris M.G.A."/>
            <person name="Vinetz J.M."/>
            <person name="Sutton G.G."/>
            <person name="Nierman W.C."/>
            <person name="Fouts D.E."/>
        </authorList>
    </citation>
    <scope>NUCLEOTIDE SEQUENCE [LARGE SCALE GENOMIC DNA]</scope>
    <source>
        <strain evidence="1 2">Sao Paulo</strain>
    </source>
</reference>
<evidence type="ECO:0000313" key="1">
    <source>
        <dbReference type="EMBL" id="EOQ90445.1"/>
    </source>
</evidence>
<gene>
    <name evidence="1" type="ORF">LEP1GSC202_3984</name>
</gene>
<organism evidence="1 2">
    <name type="scientific">Leptospira yanagawae serovar Saopaulo str. Sao Paulo = ATCC 700523</name>
    <dbReference type="NCBI Taxonomy" id="1249483"/>
    <lineage>
        <taxon>Bacteria</taxon>
        <taxon>Pseudomonadati</taxon>
        <taxon>Spirochaetota</taxon>
        <taxon>Spirochaetia</taxon>
        <taxon>Leptospirales</taxon>
        <taxon>Leptospiraceae</taxon>
        <taxon>Leptospira</taxon>
    </lineage>
</organism>